<accession>A0A6J5A9G9</accession>
<keyword evidence="1" id="KW-0732">Signal</keyword>
<dbReference type="AlphaFoldDB" id="A0A6J5A9G9"/>
<evidence type="ECO:0008006" key="4">
    <source>
        <dbReference type="Google" id="ProtNLM"/>
    </source>
</evidence>
<dbReference type="Proteomes" id="UP000494249">
    <property type="component" value="Unassembled WGS sequence"/>
</dbReference>
<proteinExistence type="predicted"/>
<dbReference type="EMBL" id="CADIKB010000004">
    <property type="protein sequence ID" value="CAB3659520.1"/>
    <property type="molecule type" value="Genomic_DNA"/>
</dbReference>
<reference evidence="2 3" key="1">
    <citation type="submission" date="2020-04" db="EMBL/GenBank/DDBJ databases">
        <authorList>
            <person name="De Canck E."/>
        </authorList>
    </citation>
    <scope>NUCLEOTIDE SEQUENCE [LARGE SCALE GENOMIC DNA]</scope>
    <source>
        <strain evidence="2 3">LMG 22037</strain>
    </source>
</reference>
<dbReference type="RefSeq" id="WP_013587619.1">
    <property type="nucleotide sequence ID" value="NZ_CADFGL010000006.1"/>
</dbReference>
<protein>
    <recommendedName>
        <fullName evidence="4">Lipoprotein</fullName>
    </recommendedName>
</protein>
<feature type="chain" id="PRO_5027071290" description="Lipoprotein" evidence="1">
    <location>
        <begin position="24"/>
        <end position="140"/>
    </location>
</feature>
<evidence type="ECO:0000313" key="3">
    <source>
        <dbReference type="Proteomes" id="UP000494249"/>
    </source>
</evidence>
<name>A0A6J5A9G9_9BURK</name>
<sequence>MWTTWRHGICVALMLAASAAAHADIDCGGGRGGYRLQTSDGWLHTDKLEHFAVSAPFGALGAYLTRDTAHPVIYGTLIGTIPGLIKEGIDGTCRSSGFSYKDLAADVAGALTGALLGNWAIMYSRSARGQTVGVAYSTRF</sequence>
<evidence type="ECO:0000256" key="1">
    <source>
        <dbReference type="SAM" id="SignalP"/>
    </source>
</evidence>
<feature type="signal peptide" evidence="1">
    <location>
        <begin position="1"/>
        <end position="23"/>
    </location>
</feature>
<organism evidence="2 3">
    <name type="scientific">Paraburkholderia phenoliruptrix</name>
    <dbReference type="NCBI Taxonomy" id="252970"/>
    <lineage>
        <taxon>Bacteria</taxon>
        <taxon>Pseudomonadati</taxon>
        <taxon>Pseudomonadota</taxon>
        <taxon>Betaproteobacteria</taxon>
        <taxon>Burkholderiales</taxon>
        <taxon>Burkholderiaceae</taxon>
        <taxon>Paraburkholderia</taxon>
    </lineage>
</organism>
<evidence type="ECO:0000313" key="2">
    <source>
        <dbReference type="EMBL" id="CAB3659520.1"/>
    </source>
</evidence>
<gene>
    <name evidence="2" type="ORF">LMG22037_01386</name>
</gene>